<comment type="caution">
    <text evidence="9">The sequence shown here is derived from an EMBL/GenBank/DDBJ whole genome shotgun (WGS) entry which is preliminary data.</text>
</comment>
<keyword evidence="6 7" id="KW-0670">Pyruvate</keyword>
<dbReference type="Gene3D" id="3.40.50.970">
    <property type="match status" value="1"/>
</dbReference>
<dbReference type="Pfam" id="PF02780">
    <property type="entry name" value="Transketolase_C"/>
    <property type="match status" value="1"/>
</dbReference>
<evidence type="ECO:0000256" key="1">
    <source>
        <dbReference type="ARBA" id="ARBA00001964"/>
    </source>
</evidence>
<dbReference type="PANTHER" id="PTHR11624:SF96">
    <property type="entry name" value="PYRUVATE DEHYDROGENASE E1 COMPONENT SUBUNIT BETA, MITOCHONDRIAL"/>
    <property type="match status" value="1"/>
</dbReference>
<dbReference type="SMART" id="SM00861">
    <property type="entry name" value="Transket_pyr"/>
    <property type="match status" value="1"/>
</dbReference>
<evidence type="ECO:0000259" key="8">
    <source>
        <dbReference type="SMART" id="SM00861"/>
    </source>
</evidence>
<evidence type="ECO:0000256" key="5">
    <source>
        <dbReference type="ARBA" id="ARBA00023052"/>
    </source>
</evidence>
<dbReference type="PANTHER" id="PTHR11624">
    <property type="entry name" value="DEHYDROGENASE RELATED"/>
    <property type="match status" value="1"/>
</dbReference>
<evidence type="ECO:0000256" key="2">
    <source>
        <dbReference type="ARBA" id="ARBA00012281"/>
    </source>
</evidence>
<dbReference type="InterPro" id="IPR009014">
    <property type="entry name" value="Transketo_C/PFOR_II"/>
</dbReference>
<dbReference type="Pfam" id="PF02779">
    <property type="entry name" value="Transket_pyr"/>
    <property type="match status" value="1"/>
</dbReference>
<accession>A0ABW2HQR1</accession>
<gene>
    <name evidence="9" type="ORF">ACFQS1_16185</name>
</gene>
<evidence type="ECO:0000256" key="7">
    <source>
        <dbReference type="RuleBase" id="RU364074"/>
    </source>
</evidence>
<dbReference type="Gene3D" id="3.40.50.920">
    <property type="match status" value="1"/>
</dbReference>
<dbReference type="EC" id="1.2.4.1" evidence="2 7"/>
<sequence length="332" mass="35087">MTGRGERLGEELRAALHELFTEDPEAFLLGQDVLDPYGGAFKITRGLSSRFPDRVRSTPISEAAMVGAASGLALAGHTAVVELMFSDFVTLAVDQILYAASTAAGTYGAPWPVRLVVRCPSGGRRGYGPSHSQSLQKHFIGMPGLTVYELSPAHRSASVLSSMLAEGRPGLLFEDKVSYTEPTWTPGPPGGLFTGELVGPEPGVAVLDVDAGVVNCVVICGGSTANRVLEAASRLLLTQDVVCRILVLARTHPFDQKTVNGLLPPGVPVVVVEESLPGGTWGAEVAYRLGAGRRVVLAHSEGEVIPAAAHLERAVLLNVDRVMERVRHAVSE</sequence>
<organism evidence="9 10">
    <name type="scientific">Paractinoplanes rhizophilus</name>
    <dbReference type="NCBI Taxonomy" id="1416877"/>
    <lineage>
        <taxon>Bacteria</taxon>
        <taxon>Bacillati</taxon>
        <taxon>Actinomycetota</taxon>
        <taxon>Actinomycetes</taxon>
        <taxon>Micromonosporales</taxon>
        <taxon>Micromonosporaceae</taxon>
        <taxon>Paractinoplanes</taxon>
    </lineage>
</organism>
<proteinExistence type="predicted"/>
<evidence type="ECO:0000256" key="6">
    <source>
        <dbReference type="ARBA" id="ARBA00023317"/>
    </source>
</evidence>
<dbReference type="RefSeq" id="WP_378968739.1">
    <property type="nucleotide sequence ID" value="NZ_JBHTBJ010000010.1"/>
</dbReference>
<comment type="catalytic activity">
    <reaction evidence="7">
        <text>N(6)-[(R)-lipoyl]-L-lysyl-[protein] + pyruvate + H(+) = N(6)-[(R)-S(8)-acetyldihydrolipoyl]-L-lysyl-[protein] + CO2</text>
        <dbReference type="Rhea" id="RHEA:19189"/>
        <dbReference type="Rhea" id="RHEA-COMP:10474"/>
        <dbReference type="Rhea" id="RHEA-COMP:10478"/>
        <dbReference type="ChEBI" id="CHEBI:15361"/>
        <dbReference type="ChEBI" id="CHEBI:15378"/>
        <dbReference type="ChEBI" id="CHEBI:16526"/>
        <dbReference type="ChEBI" id="CHEBI:83099"/>
        <dbReference type="ChEBI" id="CHEBI:83111"/>
        <dbReference type="EC" id="1.2.4.1"/>
    </reaction>
</comment>
<dbReference type="InterPro" id="IPR027110">
    <property type="entry name" value="PDHB_mito-type"/>
</dbReference>
<keyword evidence="5 7" id="KW-0786">Thiamine pyrophosphate</keyword>
<comment type="cofactor">
    <cofactor evidence="1 7">
        <name>thiamine diphosphate</name>
        <dbReference type="ChEBI" id="CHEBI:58937"/>
    </cofactor>
</comment>
<keyword evidence="10" id="KW-1185">Reference proteome</keyword>
<dbReference type="EMBL" id="JBHTBJ010000010">
    <property type="protein sequence ID" value="MFC7275528.1"/>
    <property type="molecule type" value="Genomic_DNA"/>
</dbReference>
<name>A0ABW2HQR1_9ACTN</name>
<protein>
    <recommendedName>
        <fullName evidence="3 7">Pyruvate dehydrogenase E1 component subunit beta</fullName>
        <ecNumber evidence="2 7">1.2.4.1</ecNumber>
    </recommendedName>
</protein>
<dbReference type="InterPro" id="IPR005475">
    <property type="entry name" value="Transketolase-like_Pyr-bd"/>
</dbReference>
<comment type="function">
    <text evidence="7">The pyruvate dehydrogenase complex catalyzes the overall conversion of pyruvate to acetyl-CoA and CO2.</text>
</comment>
<dbReference type="SUPFAM" id="SSF52922">
    <property type="entry name" value="TK C-terminal domain-like"/>
    <property type="match status" value="1"/>
</dbReference>
<evidence type="ECO:0000313" key="9">
    <source>
        <dbReference type="EMBL" id="MFC7275528.1"/>
    </source>
</evidence>
<dbReference type="SUPFAM" id="SSF52518">
    <property type="entry name" value="Thiamin diphosphate-binding fold (THDP-binding)"/>
    <property type="match status" value="1"/>
</dbReference>
<dbReference type="Proteomes" id="UP001596548">
    <property type="component" value="Unassembled WGS sequence"/>
</dbReference>
<dbReference type="InterPro" id="IPR029061">
    <property type="entry name" value="THDP-binding"/>
</dbReference>
<evidence type="ECO:0000313" key="10">
    <source>
        <dbReference type="Proteomes" id="UP001596548"/>
    </source>
</evidence>
<keyword evidence="4 7" id="KW-0560">Oxidoreductase</keyword>
<evidence type="ECO:0000256" key="3">
    <source>
        <dbReference type="ARBA" id="ARBA00016138"/>
    </source>
</evidence>
<feature type="domain" description="Transketolase-like pyrimidine-binding" evidence="8">
    <location>
        <begin position="6"/>
        <end position="181"/>
    </location>
</feature>
<reference evidence="10" key="1">
    <citation type="journal article" date="2019" name="Int. J. Syst. Evol. Microbiol.">
        <title>The Global Catalogue of Microorganisms (GCM) 10K type strain sequencing project: providing services to taxonomists for standard genome sequencing and annotation.</title>
        <authorList>
            <consortium name="The Broad Institute Genomics Platform"/>
            <consortium name="The Broad Institute Genome Sequencing Center for Infectious Disease"/>
            <person name="Wu L."/>
            <person name="Ma J."/>
        </authorList>
    </citation>
    <scope>NUCLEOTIDE SEQUENCE [LARGE SCALE GENOMIC DNA]</scope>
    <source>
        <strain evidence="10">XZYJT-10</strain>
    </source>
</reference>
<dbReference type="InterPro" id="IPR033248">
    <property type="entry name" value="Transketolase_C"/>
</dbReference>
<evidence type="ECO:0000256" key="4">
    <source>
        <dbReference type="ARBA" id="ARBA00023002"/>
    </source>
</evidence>